<name>A0A1E7EU69_9STRA</name>
<feature type="region of interest" description="Disordered" evidence="1">
    <location>
        <begin position="168"/>
        <end position="216"/>
    </location>
</feature>
<proteinExistence type="predicted"/>
<evidence type="ECO:0008006" key="4">
    <source>
        <dbReference type="Google" id="ProtNLM"/>
    </source>
</evidence>
<keyword evidence="3" id="KW-1185">Reference proteome</keyword>
<feature type="compositionally biased region" description="Low complexity" evidence="1">
    <location>
        <begin position="9"/>
        <end position="30"/>
    </location>
</feature>
<sequence>MMQQLGPNSQPSAWPTASPTTTTSPTAPTEAPVSVSICQDALDVDQGVLNCGTIITGDTSTSCNQLGNPSADHTYSFKVDFENLLTFDSCGSSYDTYLRIYDFADNELAWNDDGTNPNCDLASFIAITLPPGRYTLLVEGYEESSSGGYTIATTGVCVTSSPSAFPTASPSISSAPSSTASPTESPSESSYPSSLPSAAPSESSYPSSLPSAVPSDLPTASPTAIAFPTALPTEALTEAPFPTALPTAWPTALPTTTTSPTAPTEAPVTDHTYSFKVDFENLLTFDSCGSSYDTYLRIYDFADNELAWNDDGTNPNCDLASFIAITLPPGRYTLLVEGYEESSSGGYTIATTGVCVTSSPSAFPTASPSISSAPSSTASPTESPSESSYPSSLPSAAPSESSYPSSLPSAVPSDLPTASPTAIAFPTALPTEALTEAPFPTALPTAWPTALPTTTTSPTAPTEAPVDFENLLTFDSCGSSYDTYLRIYDFADNELAWNDDGTNPNCDLASFIAITLPPGRYTLLVEGYEESSSGGYTIATTGVCVTSSPSAFPTASPSISSAPSSTASPTESPSESSYPSSLPSAAPSESSYPSSLPSAVPSDLPTASPTAIAFPTALPTEALTEAPFPTALPTAWPTASPTTTTSPTAPTEAPVSVSICQDALDVDQGVLNCGTIITGDTSTSCNQLGNPSADHTYSFKVDFENLLTFDSCGSSYDTYLRIYDFADNELAWNDNGTNPNCDLASFIAITLPPGRYTLLVEGYEESSSGGYTIATTGVCVTSSPSAFPTASPSISSAPSSTTVLD</sequence>
<feature type="region of interest" description="Disordered" evidence="1">
    <location>
        <begin position="366"/>
        <end position="414"/>
    </location>
</feature>
<protein>
    <recommendedName>
        <fullName evidence="4">Peptidase C-terminal archaeal/bacterial domain-containing protein</fullName>
    </recommendedName>
</protein>
<feature type="region of interest" description="Disordered" evidence="1">
    <location>
        <begin position="555"/>
        <end position="605"/>
    </location>
</feature>
<gene>
    <name evidence="2" type="ORF">FRACYDRAFT_248830</name>
</gene>
<dbReference type="KEGG" id="fcy:FRACYDRAFT_248830"/>
<reference evidence="2 3" key="1">
    <citation type="submission" date="2016-09" db="EMBL/GenBank/DDBJ databases">
        <title>Extensive genetic diversity and differential bi-allelic expression allows diatom success in the polar Southern Ocean.</title>
        <authorList>
            <consortium name="DOE Joint Genome Institute"/>
            <person name="Mock T."/>
            <person name="Otillar R.P."/>
            <person name="Strauss J."/>
            <person name="Dupont C."/>
            <person name="Frickenhaus S."/>
            <person name="Maumus F."/>
            <person name="Mcmullan M."/>
            <person name="Sanges R."/>
            <person name="Schmutz J."/>
            <person name="Toseland A."/>
            <person name="Valas R."/>
            <person name="Veluchamy A."/>
            <person name="Ward B.J."/>
            <person name="Allen A."/>
            <person name="Barry K."/>
            <person name="Falciatore A."/>
            <person name="Ferrante M."/>
            <person name="Fortunato A.E."/>
            <person name="Gloeckner G."/>
            <person name="Gruber A."/>
            <person name="Hipkin R."/>
            <person name="Janech M."/>
            <person name="Kroth P."/>
            <person name="Leese F."/>
            <person name="Lindquist E."/>
            <person name="Lyon B.R."/>
            <person name="Martin J."/>
            <person name="Mayer C."/>
            <person name="Parker M."/>
            <person name="Quesneville H."/>
            <person name="Raymond J."/>
            <person name="Uhlig C."/>
            <person name="Valentin K.U."/>
            <person name="Worden A.Z."/>
            <person name="Armbrust E.V."/>
            <person name="Bowler C."/>
            <person name="Green B."/>
            <person name="Moulton V."/>
            <person name="Van Oosterhout C."/>
            <person name="Grigoriev I."/>
        </authorList>
    </citation>
    <scope>NUCLEOTIDE SEQUENCE [LARGE SCALE GENOMIC DNA]</scope>
    <source>
        <strain evidence="2 3">CCMP1102</strain>
    </source>
</reference>
<feature type="region of interest" description="Disordered" evidence="1">
    <location>
        <begin position="1"/>
        <end position="30"/>
    </location>
</feature>
<evidence type="ECO:0000256" key="1">
    <source>
        <dbReference type="SAM" id="MobiDB-lite"/>
    </source>
</evidence>
<feature type="region of interest" description="Disordered" evidence="1">
    <location>
        <begin position="630"/>
        <end position="653"/>
    </location>
</feature>
<evidence type="ECO:0000313" key="3">
    <source>
        <dbReference type="Proteomes" id="UP000095751"/>
    </source>
</evidence>
<dbReference type="InParanoid" id="A0A1E7EU69"/>
<dbReference type="AlphaFoldDB" id="A0A1E7EU69"/>
<feature type="region of interest" description="Disordered" evidence="1">
    <location>
        <begin position="786"/>
        <end position="805"/>
    </location>
</feature>
<feature type="compositionally biased region" description="Low complexity" evidence="1">
    <location>
        <begin position="555"/>
        <end position="602"/>
    </location>
</feature>
<feature type="compositionally biased region" description="Low complexity" evidence="1">
    <location>
        <begin position="168"/>
        <end position="215"/>
    </location>
</feature>
<feature type="region of interest" description="Disordered" evidence="1">
    <location>
        <begin position="442"/>
        <end position="464"/>
    </location>
</feature>
<evidence type="ECO:0000313" key="2">
    <source>
        <dbReference type="EMBL" id="OEU09344.1"/>
    </source>
</evidence>
<dbReference type="Gene3D" id="2.60.120.380">
    <property type="match status" value="4"/>
</dbReference>
<accession>A0A1E7EU69</accession>
<organism evidence="2 3">
    <name type="scientific">Fragilariopsis cylindrus CCMP1102</name>
    <dbReference type="NCBI Taxonomy" id="635003"/>
    <lineage>
        <taxon>Eukaryota</taxon>
        <taxon>Sar</taxon>
        <taxon>Stramenopiles</taxon>
        <taxon>Ochrophyta</taxon>
        <taxon>Bacillariophyta</taxon>
        <taxon>Bacillariophyceae</taxon>
        <taxon>Bacillariophycidae</taxon>
        <taxon>Bacillariales</taxon>
        <taxon>Bacillariaceae</taxon>
        <taxon>Fragilariopsis</taxon>
    </lineage>
</organism>
<feature type="region of interest" description="Disordered" evidence="1">
    <location>
        <begin position="246"/>
        <end position="267"/>
    </location>
</feature>
<feature type="compositionally biased region" description="Low complexity" evidence="1">
    <location>
        <begin position="366"/>
        <end position="413"/>
    </location>
</feature>
<dbReference type="EMBL" id="KV784376">
    <property type="protein sequence ID" value="OEU09344.1"/>
    <property type="molecule type" value="Genomic_DNA"/>
</dbReference>
<dbReference type="Proteomes" id="UP000095751">
    <property type="component" value="Unassembled WGS sequence"/>
</dbReference>